<sequence length="983" mass="109952">MKKANPSSVRIGPSIFLFWALALVILASGLAGPARGQEGAPYRRFIEAEDLRVEGAGYRPTSHNASSSNGTMTCSLDEANAAKSRLVLDLERTLPAGRYCVWAAGMILTRGQTDPVLEFGLGGTFDRKTIPIKEPGGYSLGWVIEAREPFKTLQVAVRSPEPRFWLDRIYLSGNPNDLRYDRARKTTSIEIDLIQREMDGLISDPERVVEPPNWLANGGFEVGFGNYDWATAYQAGYTLAPEGWVADRPYEGERCLRLKLNRRGDLYSFQLKHRVLKLKPNQTYHFQGMFRSDRPVNLTVRAETAYDKPVSIGSVKIAVGPEWQKISAVFKTTDDRRGYFLNINAEAAEEAALWLDGLLLASRPAEKFTPAAPVEAGVYWPAPGKVFHLEKPVEFTLLARSYQAGSPALVNLRYRVVDYFDRTVIDRLLADWPVAADTTASRKVDLNTGRTGAFRLLVEGNARSGANTWPIPLQEYVFCVVPEPPVRMQKTFGAYLALVPQAMEAMNRIGIHRTVTLSCGNSLLESWEAIQPEPGKFIWWDDRVKLAEKYDIGIIADLEPDIPKWALDPADEADRLYMGKTAFSRRAWEEFIRGMVGHYRGYIKDWLIVDEPYHRFTPQTYAELIKATHRAAKAADPDCRVLVHGGYYENWLADMEKAGAVPYFDGISDYARSRAQGEIRKEFARKHNKFVINGEYGVHKSLYRTIEAPDNPADRRSPLIYTANTESVVAEAVRAVCWSGGIKYSRYDARYPGGDFTKLDRHKCMFEYDGSLKPAGVAYAMLAQLLDGFRGVEELNLNPDLETFLLEDGKRFALAVMARDGRVLAAVLDLPDGVTMRDIQGNPVDPRSGPVLSGALHYLIGPKDKLAAVSRALAACRPEPLLSIKAEPYLDEAGGRYRLKVTCANLSRSRTLNGLVLINDEVMRDFWAGPRVLKPIPPGKSGEEHFDLNYYRGDRPFRKTVTMTTLFDGVTATDTMLLDLAGK</sequence>
<dbReference type="InterPro" id="IPR008979">
    <property type="entry name" value="Galactose-bd-like_sf"/>
</dbReference>
<protein>
    <recommendedName>
        <fullName evidence="2">Carbohydrate binding domain protein</fullName>
    </recommendedName>
</protein>
<evidence type="ECO:0000313" key="1">
    <source>
        <dbReference type="EMBL" id="OPZ93130.1"/>
    </source>
</evidence>
<dbReference type="SUPFAM" id="SSF51445">
    <property type="entry name" value="(Trans)glycosidases"/>
    <property type="match status" value="1"/>
</dbReference>
<reference evidence="1" key="1">
    <citation type="submission" date="2017-02" db="EMBL/GenBank/DDBJ databases">
        <title>Delving into the versatile metabolic prowess of the omnipresent phylum Bacteroidetes.</title>
        <authorList>
            <person name="Nobu M.K."/>
            <person name="Mei R."/>
            <person name="Narihiro T."/>
            <person name="Kuroda K."/>
            <person name="Liu W.-T."/>
        </authorList>
    </citation>
    <scope>NUCLEOTIDE SEQUENCE</scope>
    <source>
        <strain evidence="1">ADurb.Bin417</strain>
    </source>
</reference>
<evidence type="ECO:0008006" key="2">
    <source>
        <dbReference type="Google" id="ProtNLM"/>
    </source>
</evidence>
<comment type="caution">
    <text evidence="1">The sequence shown here is derived from an EMBL/GenBank/DDBJ whole genome shotgun (WGS) entry which is preliminary data.</text>
</comment>
<dbReference type="EMBL" id="MWAK01000043">
    <property type="protein sequence ID" value="OPZ93130.1"/>
    <property type="molecule type" value="Genomic_DNA"/>
</dbReference>
<dbReference type="Gene3D" id="3.20.20.80">
    <property type="entry name" value="Glycosidases"/>
    <property type="match status" value="1"/>
</dbReference>
<dbReference type="Gene3D" id="2.60.120.260">
    <property type="entry name" value="Galactose-binding domain-like"/>
    <property type="match status" value="1"/>
</dbReference>
<gene>
    <name evidence="1" type="ORF">BWY73_00472</name>
</gene>
<dbReference type="AlphaFoldDB" id="A0A1V5MJN3"/>
<proteinExistence type="predicted"/>
<accession>A0A1V5MJN3</accession>
<dbReference type="SUPFAM" id="SSF49785">
    <property type="entry name" value="Galactose-binding domain-like"/>
    <property type="match status" value="1"/>
</dbReference>
<name>A0A1V5MJN3_UNCT6</name>
<dbReference type="Proteomes" id="UP000485484">
    <property type="component" value="Unassembled WGS sequence"/>
</dbReference>
<dbReference type="InterPro" id="IPR017853">
    <property type="entry name" value="GH"/>
</dbReference>
<organism evidence="1">
    <name type="scientific">candidate division TA06 bacterium ADurb.Bin417</name>
    <dbReference type="NCBI Taxonomy" id="1852828"/>
    <lineage>
        <taxon>Bacteria</taxon>
        <taxon>Bacteria division TA06</taxon>
    </lineage>
</organism>